<dbReference type="PANTHER" id="PTHR34533">
    <property type="entry name" value="TRANSMEMBRANE PROTEIN CCDC163"/>
    <property type="match status" value="1"/>
</dbReference>
<feature type="compositionally biased region" description="Basic residues" evidence="2">
    <location>
        <begin position="253"/>
        <end position="268"/>
    </location>
</feature>
<evidence type="ECO:0000256" key="2">
    <source>
        <dbReference type="SAM" id="MobiDB-lite"/>
    </source>
</evidence>
<evidence type="ECO:0000256" key="1">
    <source>
        <dbReference type="SAM" id="Coils"/>
    </source>
</evidence>
<name>A0AA97KNG2_EUBMA</name>
<proteinExistence type="predicted"/>
<feature type="coiled-coil region" evidence="1">
    <location>
        <begin position="82"/>
        <end position="109"/>
    </location>
</feature>
<dbReference type="PANTHER" id="PTHR34533:SF1">
    <property type="entry name" value="COILED-COIL DOMAIN-CONTAINING PROTEIN 159"/>
    <property type="match status" value="1"/>
</dbReference>
<reference evidence="4" key="1">
    <citation type="submission" date="2025-08" db="UniProtKB">
        <authorList>
            <consortium name="RefSeq"/>
        </authorList>
    </citation>
    <scope>IDENTIFICATION</scope>
    <source>
        <tissue evidence="4">Blood</tissue>
    </source>
</reference>
<dbReference type="GeneID" id="129345950"/>
<feature type="region of interest" description="Disordered" evidence="2">
    <location>
        <begin position="251"/>
        <end position="287"/>
    </location>
</feature>
<feature type="compositionally biased region" description="Low complexity" evidence="2">
    <location>
        <begin position="269"/>
        <end position="280"/>
    </location>
</feature>
<gene>
    <name evidence="4" type="primary">CCDC159</name>
</gene>
<dbReference type="KEGG" id="emc:129345950"/>
<protein>
    <submittedName>
        <fullName evidence="4">Coiled-coil domain-containing protein 159</fullName>
    </submittedName>
</protein>
<organism evidence="3 4">
    <name type="scientific">Eublepharis macularius</name>
    <name type="common">Leopard gecko</name>
    <name type="synonym">Cyrtodactylus macularius</name>
    <dbReference type="NCBI Taxonomy" id="481883"/>
    <lineage>
        <taxon>Eukaryota</taxon>
        <taxon>Metazoa</taxon>
        <taxon>Chordata</taxon>
        <taxon>Craniata</taxon>
        <taxon>Vertebrata</taxon>
        <taxon>Euteleostomi</taxon>
        <taxon>Lepidosauria</taxon>
        <taxon>Squamata</taxon>
        <taxon>Bifurcata</taxon>
        <taxon>Gekkota</taxon>
        <taxon>Eublepharidae</taxon>
        <taxon>Eublepharinae</taxon>
        <taxon>Eublepharis</taxon>
    </lineage>
</organism>
<feature type="region of interest" description="Disordered" evidence="2">
    <location>
        <begin position="215"/>
        <end position="236"/>
    </location>
</feature>
<sequence>MLASPGMLSMTIATDERSRDVSPSCFVSRSGSTSSTGQLERSALKSPGVMPESQLMLKNELELIRAQLQAQTKAFEALSHSITLLEQESNQQQSRIAQLEEELRFATSSSRETLFEGLMQKRIQELWRAVAMEVEGLHGSMKQKESCVENLSQEVLESKKFLWEELEAVQGELQRIHQKLRDQEVDITRNLVSIKKMQDNQVRCTRFLAQLKGRVSGDASETMDNKPRSDEGDDAWLADSLSSCSIWGEKRGPLRKKSRGSRYHHRKASSSSLVPPDSSLHQQRSSS</sequence>
<feature type="compositionally biased region" description="Polar residues" evidence="2">
    <location>
        <begin position="25"/>
        <end position="39"/>
    </location>
</feature>
<evidence type="ECO:0000313" key="4">
    <source>
        <dbReference type="RefSeq" id="XP_054859161.1"/>
    </source>
</evidence>
<feature type="region of interest" description="Disordered" evidence="2">
    <location>
        <begin position="1"/>
        <end position="47"/>
    </location>
</feature>
<accession>A0AA97KNG2</accession>
<dbReference type="AlphaFoldDB" id="A0AA97KNG2"/>
<dbReference type="Proteomes" id="UP001190640">
    <property type="component" value="Chromosome 19"/>
</dbReference>
<keyword evidence="3" id="KW-1185">Reference proteome</keyword>
<dbReference type="CTD" id="126075"/>
<keyword evidence="1" id="KW-0175">Coiled coil</keyword>
<dbReference type="InterPro" id="IPR039284">
    <property type="entry name" value="CCDC159/163"/>
</dbReference>
<dbReference type="RefSeq" id="XP_054859161.1">
    <property type="nucleotide sequence ID" value="XM_055003186.1"/>
</dbReference>
<evidence type="ECO:0000313" key="3">
    <source>
        <dbReference type="Proteomes" id="UP001190640"/>
    </source>
</evidence>